<dbReference type="AlphaFoldDB" id="A0A5A7VCK5"/>
<name>A0A5A7VCK5_CUCMM</name>
<reference evidence="1 2" key="1">
    <citation type="submission" date="2019-08" db="EMBL/GenBank/DDBJ databases">
        <title>Draft genome sequences of two oriental melons (Cucumis melo L. var makuwa).</title>
        <authorList>
            <person name="Kwon S.-Y."/>
        </authorList>
    </citation>
    <scope>NUCLEOTIDE SEQUENCE [LARGE SCALE GENOMIC DNA]</scope>
    <source>
        <strain evidence="2">cv. SW 3</strain>
        <tissue evidence="1">Leaf</tissue>
    </source>
</reference>
<organism evidence="1 2">
    <name type="scientific">Cucumis melo var. makuwa</name>
    <name type="common">Oriental melon</name>
    <dbReference type="NCBI Taxonomy" id="1194695"/>
    <lineage>
        <taxon>Eukaryota</taxon>
        <taxon>Viridiplantae</taxon>
        <taxon>Streptophyta</taxon>
        <taxon>Embryophyta</taxon>
        <taxon>Tracheophyta</taxon>
        <taxon>Spermatophyta</taxon>
        <taxon>Magnoliopsida</taxon>
        <taxon>eudicotyledons</taxon>
        <taxon>Gunneridae</taxon>
        <taxon>Pentapetalae</taxon>
        <taxon>rosids</taxon>
        <taxon>fabids</taxon>
        <taxon>Cucurbitales</taxon>
        <taxon>Cucurbitaceae</taxon>
        <taxon>Benincaseae</taxon>
        <taxon>Cucumis</taxon>
    </lineage>
</organism>
<comment type="caution">
    <text evidence="1">The sequence shown here is derived from an EMBL/GenBank/DDBJ whole genome shotgun (WGS) entry which is preliminary data.</text>
</comment>
<dbReference type="Proteomes" id="UP000321393">
    <property type="component" value="Unassembled WGS sequence"/>
</dbReference>
<protein>
    <submittedName>
        <fullName evidence="1">Sucrose-phosphate synthase isoform X2</fullName>
    </submittedName>
</protein>
<dbReference type="EMBL" id="SSTE01002875">
    <property type="protein sequence ID" value="KAA0063329.1"/>
    <property type="molecule type" value="Genomic_DNA"/>
</dbReference>
<sequence>MAGNDSVNSYLEAILDVGPPMQSVASAEGERAFQSYSKEVIAGFGCGYAESAGEEHEAGGFGFWPERRSRSVFYISSLFILYFSVRRLKFYNMIDYDMYDLTLAAVDECTCVSERIIDEIGVV</sequence>
<dbReference type="OrthoDB" id="674531at2759"/>
<evidence type="ECO:0000313" key="2">
    <source>
        <dbReference type="Proteomes" id="UP000321393"/>
    </source>
</evidence>
<gene>
    <name evidence="1" type="ORF">E6C27_scaffold205G001550</name>
</gene>
<accession>A0A5A7VCK5</accession>
<proteinExistence type="predicted"/>
<evidence type="ECO:0000313" key="1">
    <source>
        <dbReference type="EMBL" id="KAA0063329.1"/>
    </source>
</evidence>